<dbReference type="Proteomes" id="UP000026961">
    <property type="component" value="Chromosome 8"/>
</dbReference>
<evidence type="ECO:0000313" key="1">
    <source>
        <dbReference type="EnsemblPlants" id="OGLUM08G14570.1"/>
    </source>
</evidence>
<dbReference type="HOGENOM" id="CLU_2926297_0_0_1"/>
<reference evidence="1" key="1">
    <citation type="submission" date="2015-04" db="UniProtKB">
        <authorList>
            <consortium name="EnsemblPlants"/>
        </authorList>
    </citation>
    <scope>IDENTIFICATION</scope>
</reference>
<keyword evidence="2" id="KW-1185">Reference proteome</keyword>
<protein>
    <submittedName>
        <fullName evidence="1">Uncharacterized protein</fullName>
    </submittedName>
</protein>
<proteinExistence type="predicted"/>
<dbReference type="Gramene" id="OGLUM08G14570.1">
    <property type="protein sequence ID" value="OGLUM08G14570.1"/>
    <property type="gene ID" value="OGLUM08G14570"/>
</dbReference>
<sequence>MVDVAEVGKLMSRYPSRRARMGRRRVVMDAQEGVMDQGCTGNDDGDPIAAVIEEDDAKEPM</sequence>
<dbReference type="EnsemblPlants" id="OGLUM08G14570.1">
    <property type="protein sequence ID" value="OGLUM08G14570.1"/>
    <property type="gene ID" value="OGLUM08G14570"/>
</dbReference>
<organism evidence="1">
    <name type="scientific">Oryza glumipatula</name>
    <dbReference type="NCBI Taxonomy" id="40148"/>
    <lineage>
        <taxon>Eukaryota</taxon>
        <taxon>Viridiplantae</taxon>
        <taxon>Streptophyta</taxon>
        <taxon>Embryophyta</taxon>
        <taxon>Tracheophyta</taxon>
        <taxon>Spermatophyta</taxon>
        <taxon>Magnoliopsida</taxon>
        <taxon>Liliopsida</taxon>
        <taxon>Poales</taxon>
        <taxon>Poaceae</taxon>
        <taxon>BOP clade</taxon>
        <taxon>Oryzoideae</taxon>
        <taxon>Oryzeae</taxon>
        <taxon>Oryzinae</taxon>
        <taxon>Oryza</taxon>
    </lineage>
</organism>
<accession>A0A0E0AV19</accession>
<evidence type="ECO:0000313" key="2">
    <source>
        <dbReference type="Proteomes" id="UP000026961"/>
    </source>
</evidence>
<dbReference type="AlphaFoldDB" id="A0A0E0AV19"/>
<reference evidence="1" key="2">
    <citation type="submission" date="2018-05" db="EMBL/GenBank/DDBJ databases">
        <title>OgluRS3 (Oryza glumaepatula Reference Sequence Version 3).</title>
        <authorList>
            <person name="Zhang J."/>
            <person name="Kudrna D."/>
            <person name="Lee S."/>
            <person name="Talag J."/>
            <person name="Welchert J."/>
            <person name="Wing R.A."/>
        </authorList>
    </citation>
    <scope>NUCLEOTIDE SEQUENCE [LARGE SCALE GENOMIC DNA]</scope>
</reference>
<name>A0A0E0AV19_9ORYZ</name>